<evidence type="ECO:0000256" key="5">
    <source>
        <dbReference type="ARBA" id="ARBA00022737"/>
    </source>
</evidence>
<feature type="region of interest" description="Disordered" evidence="18">
    <location>
        <begin position="1180"/>
        <end position="1199"/>
    </location>
</feature>
<dbReference type="SUPFAM" id="SSF57850">
    <property type="entry name" value="RING/U-box"/>
    <property type="match status" value="1"/>
</dbReference>
<feature type="compositionally biased region" description="Low complexity" evidence="18">
    <location>
        <begin position="300"/>
        <end position="310"/>
    </location>
</feature>
<evidence type="ECO:0000256" key="6">
    <source>
        <dbReference type="ARBA" id="ARBA00022763"/>
    </source>
</evidence>
<feature type="domain" description="RING-type" evidence="19">
    <location>
        <begin position="22"/>
        <end position="62"/>
    </location>
</feature>
<dbReference type="PANTHER" id="PTHR13763">
    <property type="entry name" value="BREAST CANCER TYPE 1 SUSCEPTIBILITY PROTEIN BRCA1"/>
    <property type="match status" value="1"/>
</dbReference>
<evidence type="ECO:0000256" key="4">
    <source>
        <dbReference type="ARBA" id="ARBA00022723"/>
    </source>
</evidence>
<dbReference type="InterPro" id="IPR001841">
    <property type="entry name" value="Znf_RING"/>
</dbReference>
<feature type="region of interest" description="Disordered" evidence="18">
    <location>
        <begin position="1251"/>
        <end position="1376"/>
    </location>
</feature>
<keyword evidence="15" id="KW-0234">DNA repair</keyword>
<evidence type="ECO:0000256" key="14">
    <source>
        <dbReference type="ARBA" id="ARBA00023172"/>
    </source>
</evidence>
<keyword evidence="11" id="KW-0443">Lipid metabolism</keyword>
<dbReference type="Proteomes" id="UP001152622">
    <property type="component" value="Chromosome 4"/>
</dbReference>
<dbReference type="Gene3D" id="3.40.50.10190">
    <property type="entry name" value="BRCT domain"/>
    <property type="match status" value="2"/>
</dbReference>
<dbReference type="InterPro" id="IPR013083">
    <property type="entry name" value="Znf_RING/FYVE/PHD"/>
</dbReference>
<evidence type="ECO:0000256" key="16">
    <source>
        <dbReference type="ARBA" id="ARBA00023242"/>
    </source>
</evidence>
<dbReference type="GO" id="GO:0004842">
    <property type="term" value="F:ubiquitin-protein transferase activity"/>
    <property type="evidence" value="ECO:0007669"/>
    <property type="project" value="InterPro"/>
</dbReference>
<sequence>MKAPKATDVKRGISVIRENLQCPICLDLLTMPVSTKCDHQFCRFCMMKLLDRNKEANCPVCKAKVTKRSLQESPGFQRLVEGLQHMVQAYEEDTSTDYFTGASQRLEHPRCQKAGPRKIQCNRGKTSSCDSQGVDSADSSRSRGPKEDRNSLSSVEAQKRYAKLMDLGDSCGVILDKDGFDIDLPNMPQASEMETDDKCLPNITYLETSGLSVEVTNPLGTEIIKVQRTKKDKSNDASHQQGEGSEEVPKKTDRRPRRATKIVGSDPEKISDKRCRRSLQKVSEWLLKISPMEVEEDSDGCVSDGGSSSSTVKENKDEEQPLTLRKDDHNKSLEDQVFGAVYRRDRKSMGNQLNRTLPPESGGVTAVPACHPPEVVQIQKMASNRRTSGRLAPADVDKMYNNEEKEEETQVVKKSEWNESTVEPIKGQIAEDRAKEEVDQTELGSHDSYRKKMEQVELPEGEDVAEDSPVFEVSLQRTTKRARSNVGSTWKEVDNLRQDGSGESGNDKQSKRKRECRTKENRLAQMKSAKVARPLDLVSIRVDEYDPAVMLEKGPLVDTEAQIESYPSSEGLGSPSMRVTRQSKRLQVFTEEVQVIRKKTRSARSTKSIVPHLDKAPAGEKVGFEKVVMGAECSTRKGMENNVMRNGCIVDGEMADIEKMESSFSEDVGVQCEQKESPNKESFSLSAVPNSESFSDVNIQYATLKGIHPAPQASQDHPQEDVLEIHSSVENFVCKVNQVNLEEDEKNDSEQDTEQLLKTFKATKRRSFQLGTTSSITSDRGSTYCDKQNEEGAPEVDFISEDMNPDKYLESSCLMETVKHAEVQQNQETLCFGMQSPAMSRKNEVENSLCSDLIPPTNLSSHSLHEPLHLKKSHILTGDNSNEIFEECSHSDTGKSPEAKPTGDSDIGGHAIRPDEATLAGRKRRNSETNSRLSMNSQTVDSVLLFPALIASEEEPKDSPSDINNMSSGEVESQKSLKPSTSEDSENNAVFKQGMVEFACPVGDVVKESMHGSHALHCRHQAKLPNSGTDIVLVSSMTPDDLLPPNVVVSAPSECILTAGQREGAQTVEDTTQWSSEGGPTLRKRKRLQRLESSESEASDVEDQLPSFAQLFGQNQPKQPSVEKPIPLSVDQPPGHAQASTEDPAEAAPVVLKIATGNTSPISPSPEWVPASQGSVDLFDTPEEREGLPDDRSHSVESSQFSNEIIATQDLPLEVFKGNFILKQKVAMQEELRRLEEMMALVSEALHKKADASQTRITGKQASPQHLGSAALRVSQDQHQSPPCCDRTRQGLTRRKSLPASALSPVSSPSARTLRSGRGFISPLPAPGATAGPSPAQPGSTENEGKVEAGRRCSRSSRSLKSSGIMGGNTASRGPVIQDDTVQTCTAAPSLNSLTSQAYRGTMRGNMVLVASGLSGAELSVVKKFSKKTGGSLSAQVTPETTHVIIRTDENLVCERTLKYFLGIAARKWVVSFQWIVECFNHGKVLNEAAFEVRGDVVNGQHHQGPMKARTSRDQKLLMSGYEVCFQGSFTDMTTGQMVWMAELCGAKVVKDPLLFAGKQKSTQLVVVQPDSEESHTGYRALQKRAAVVSRGWLLDSVATYTLQNTDEYGV</sequence>
<feature type="region of interest" description="Disordered" evidence="18">
    <location>
        <begin position="226"/>
        <end position="275"/>
    </location>
</feature>
<evidence type="ECO:0000256" key="9">
    <source>
        <dbReference type="ARBA" id="ARBA00022833"/>
    </source>
</evidence>
<dbReference type="PROSITE" id="PS50089">
    <property type="entry name" value="ZF_RING_2"/>
    <property type="match status" value="1"/>
</dbReference>
<keyword evidence="8" id="KW-0276">Fatty acid metabolism</keyword>
<feature type="compositionally biased region" description="Low complexity" evidence="18">
    <location>
        <begin position="1327"/>
        <end position="1340"/>
    </location>
</feature>
<dbReference type="SMART" id="SM00292">
    <property type="entry name" value="BRCT"/>
    <property type="match status" value="2"/>
</dbReference>
<feature type="compositionally biased region" description="Polar residues" evidence="18">
    <location>
        <begin position="1068"/>
        <end position="1078"/>
    </location>
</feature>
<name>A0A9Q1FQW3_SYNKA</name>
<keyword evidence="22" id="KW-1185">Reference proteome</keyword>
<feature type="compositionally biased region" description="Polar residues" evidence="18">
    <location>
        <begin position="1252"/>
        <end position="1266"/>
    </location>
</feature>
<feature type="compositionally biased region" description="Basic and acidic residues" evidence="18">
    <location>
        <begin position="313"/>
        <end position="334"/>
    </location>
</feature>
<keyword evidence="16" id="KW-0539">Nucleus</keyword>
<feature type="compositionally biased region" description="Basic and acidic residues" evidence="18">
    <location>
        <begin position="1182"/>
        <end position="1195"/>
    </location>
</feature>
<keyword evidence="14" id="KW-0233">DNA recombination</keyword>
<evidence type="ECO:0000256" key="12">
    <source>
        <dbReference type="ARBA" id="ARBA00023159"/>
    </source>
</evidence>
<dbReference type="GO" id="GO:0003677">
    <property type="term" value="F:DNA binding"/>
    <property type="evidence" value="ECO:0007669"/>
    <property type="project" value="InterPro"/>
</dbReference>
<feature type="compositionally biased region" description="Basic and acidic residues" evidence="18">
    <location>
        <begin position="429"/>
        <end position="450"/>
    </location>
</feature>
<evidence type="ECO:0000256" key="1">
    <source>
        <dbReference type="ARBA" id="ARBA00004123"/>
    </source>
</evidence>
<evidence type="ECO:0000313" key="21">
    <source>
        <dbReference type="EMBL" id="KAJ8364525.1"/>
    </source>
</evidence>
<evidence type="ECO:0000256" key="18">
    <source>
        <dbReference type="SAM" id="MobiDB-lite"/>
    </source>
</evidence>
<dbReference type="Pfam" id="PF13923">
    <property type="entry name" value="zf-C3HC4_2"/>
    <property type="match status" value="1"/>
</dbReference>
<dbReference type="FunFam" id="3.40.50.10190:FF:000006">
    <property type="entry name" value="Breast cancer type 1 susceptibility protein homolog"/>
    <property type="match status" value="1"/>
</dbReference>
<feature type="region of interest" description="Disordered" evidence="18">
    <location>
        <begin position="771"/>
        <end position="797"/>
    </location>
</feature>
<dbReference type="InterPro" id="IPR001357">
    <property type="entry name" value="BRCT_dom"/>
</dbReference>
<dbReference type="CDD" id="cd16498">
    <property type="entry name" value="RING-HC_BRCA1"/>
    <property type="match status" value="1"/>
</dbReference>
<feature type="compositionally biased region" description="Polar residues" evidence="18">
    <location>
        <begin position="961"/>
        <end position="986"/>
    </location>
</feature>
<evidence type="ECO:0000259" key="20">
    <source>
        <dbReference type="PROSITE" id="PS50172"/>
    </source>
</evidence>
<keyword evidence="3" id="KW-0444">Lipid biosynthesis</keyword>
<feature type="region of interest" description="Disordered" evidence="18">
    <location>
        <begin position="477"/>
        <end position="527"/>
    </location>
</feature>
<keyword evidence="2" id="KW-1017">Isopeptide bond</keyword>
<dbReference type="GO" id="GO:0045944">
    <property type="term" value="P:positive regulation of transcription by RNA polymerase II"/>
    <property type="evidence" value="ECO:0007669"/>
    <property type="project" value="TreeGrafter"/>
</dbReference>
<dbReference type="InterPro" id="IPR017907">
    <property type="entry name" value="Znf_RING_CS"/>
</dbReference>
<reference evidence="21" key="1">
    <citation type="journal article" date="2023" name="Science">
        <title>Genome structures resolve the early diversification of teleost fishes.</title>
        <authorList>
            <person name="Parey E."/>
            <person name="Louis A."/>
            <person name="Montfort J."/>
            <person name="Bouchez O."/>
            <person name="Roques C."/>
            <person name="Iampietro C."/>
            <person name="Lluch J."/>
            <person name="Castinel A."/>
            <person name="Donnadieu C."/>
            <person name="Desvignes T."/>
            <person name="Floi Bucao C."/>
            <person name="Jouanno E."/>
            <person name="Wen M."/>
            <person name="Mejri S."/>
            <person name="Dirks R."/>
            <person name="Jansen H."/>
            <person name="Henkel C."/>
            <person name="Chen W.J."/>
            <person name="Zahm M."/>
            <person name="Cabau C."/>
            <person name="Klopp C."/>
            <person name="Thompson A.W."/>
            <person name="Robinson-Rechavi M."/>
            <person name="Braasch I."/>
            <person name="Lecointre G."/>
            <person name="Bobe J."/>
            <person name="Postlethwait J.H."/>
            <person name="Berthelot C."/>
            <person name="Roest Crollius H."/>
            <person name="Guiguen Y."/>
        </authorList>
    </citation>
    <scope>NUCLEOTIDE SEQUENCE</scope>
    <source>
        <strain evidence="21">WJC10195</strain>
    </source>
</reference>
<dbReference type="PRINTS" id="PR00493">
    <property type="entry name" value="BRSTCANCERI"/>
</dbReference>
<proteinExistence type="predicted"/>
<dbReference type="GO" id="GO:0007095">
    <property type="term" value="P:mitotic G2 DNA damage checkpoint signaling"/>
    <property type="evidence" value="ECO:0007669"/>
    <property type="project" value="TreeGrafter"/>
</dbReference>
<feature type="region of interest" description="Disordered" evidence="18">
    <location>
        <begin position="885"/>
        <end position="936"/>
    </location>
</feature>
<feature type="region of interest" description="Disordered" evidence="18">
    <location>
        <begin position="110"/>
        <end position="155"/>
    </location>
</feature>
<dbReference type="OrthoDB" id="6105938at2759"/>
<feature type="compositionally biased region" description="Low complexity" evidence="18">
    <location>
        <begin position="1298"/>
        <end position="1311"/>
    </location>
</feature>
<evidence type="ECO:0000259" key="19">
    <source>
        <dbReference type="PROSITE" id="PS50089"/>
    </source>
</evidence>
<evidence type="ECO:0000256" key="7">
    <source>
        <dbReference type="ARBA" id="ARBA00022771"/>
    </source>
</evidence>
<evidence type="ECO:0000256" key="13">
    <source>
        <dbReference type="ARBA" id="ARBA00023160"/>
    </source>
</evidence>
<keyword evidence="5" id="KW-0677">Repeat</keyword>
<feature type="compositionally biased region" description="Polar residues" evidence="18">
    <location>
        <begin position="771"/>
        <end position="781"/>
    </location>
</feature>
<feature type="region of interest" description="Disordered" evidence="18">
    <location>
        <begin position="1115"/>
        <end position="1145"/>
    </location>
</feature>
<evidence type="ECO:0000256" key="11">
    <source>
        <dbReference type="ARBA" id="ARBA00023098"/>
    </source>
</evidence>
<keyword evidence="10" id="KW-0007">Acetylation</keyword>
<organism evidence="21 22">
    <name type="scientific">Synaphobranchus kaupii</name>
    <name type="common">Kaup's arrowtooth eel</name>
    <dbReference type="NCBI Taxonomy" id="118154"/>
    <lineage>
        <taxon>Eukaryota</taxon>
        <taxon>Metazoa</taxon>
        <taxon>Chordata</taxon>
        <taxon>Craniata</taxon>
        <taxon>Vertebrata</taxon>
        <taxon>Euteleostomi</taxon>
        <taxon>Actinopterygii</taxon>
        <taxon>Neopterygii</taxon>
        <taxon>Teleostei</taxon>
        <taxon>Anguilliformes</taxon>
        <taxon>Synaphobranchidae</taxon>
        <taxon>Synaphobranchus</taxon>
    </lineage>
</organism>
<evidence type="ECO:0008006" key="23">
    <source>
        <dbReference type="Google" id="ProtNLM"/>
    </source>
</evidence>
<dbReference type="CDD" id="cd17721">
    <property type="entry name" value="BRCT_BRCA1_rpt2"/>
    <property type="match status" value="1"/>
</dbReference>
<comment type="caution">
    <text evidence="21">The sequence shown here is derived from an EMBL/GenBank/DDBJ whole genome shotgun (WGS) entry which is preliminary data.</text>
</comment>
<dbReference type="GO" id="GO:0031436">
    <property type="term" value="C:BRCA1-BARD1 complex"/>
    <property type="evidence" value="ECO:0007669"/>
    <property type="project" value="TreeGrafter"/>
</dbReference>
<keyword evidence="4" id="KW-0479">Metal-binding</keyword>
<dbReference type="PROSITE" id="PS00518">
    <property type="entry name" value="ZF_RING_1"/>
    <property type="match status" value="1"/>
</dbReference>
<dbReference type="Gene3D" id="3.30.40.10">
    <property type="entry name" value="Zinc/RING finger domain, C3HC4 (zinc finger)"/>
    <property type="match status" value="1"/>
</dbReference>
<evidence type="ECO:0000256" key="17">
    <source>
        <dbReference type="PROSITE-ProRule" id="PRU00175"/>
    </source>
</evidence>
<keyword evidence="9" id="KW-0862">Zinc</keyword>
<feature type="compositionally biased region" description="Acidic residues" evidence="18">
    <location>
        <begin position="1094"/>
        <end position="1103"/>
    </location>
</feature>
<protein>
    <recommendedName>
        <fullName evidence="23">RING-type E3 ubiquitin transferase BRCA1</fullName>
    </recommendedName>
</protein>
<evidence type="ECO:0000256" key="8">
    <source>
        <dbReference type="ARBA" id="ARBA00022832"/>
    </source>
</evidence>
<dbReference type="SMART" id="SM00184">
    <property type="entry name" value="RING"/>
    <property type="match status" value="1"/>
</dbReference>
<dbReference type="GO" id="GO:0006633">
    <property type="term" value="P:fatty acid biosynthetic process"/>
    <property type="evidence" value="ECO:0007669"/>
    <property type="project" value="UniProtKB-KW"/>
</dbReference>
<dbReference type="EMBL" id="JAINUF010000004">
    <property type="protein sequence ID" value="KAJ8364525.1"/>
    <property type="molecule type" value="Genomic_DNA"/>
</dbReference>
<feature type="compositionally biased region" description="Polar residues" evidence="18">
    <location>
        <begin position="123"/>
        <end position="137"/>
    </location>
</feature>
<dbReference type="InterPro" id="IPR031099">
    <property type="entry name" value="BRCA1-associated"/>
</dbReference>
<evidence type="ECO:0000256" key="3">
    <source>
        <dbReference type="ARBA" id="ARBA00022516"/>
    </source>
</evidence>
<keyword evidence="13" id="KW-0275">Fatty acid biosynthesis</keyword>
<dbReference type="GO" id="GO:0070531">
    <property type="term" value="C:BRCA1-A complex"/>
    <property type="evidence" value="ECO:0007669"/>
    <property type="project" value="TreeGrafter"/>
</dbReference>
<dbReference type="PROSITE" id="PS50172">
    <property type="entry name" value="BRCT"/>
    <property type="match status" value="2"/>
</dbReference>
<feature type="region of interest" description="Disordered" evidence="18">
    <location>
        <begin position="294"/>
        <end position="365"/>
    </location>
</feature>
<dbReference type="GO" id="GO:0000724">
    <property type="term" value="P:double-strand break repair via homologous recombination"/>
    <property type="evidence" value="ECO:0007669"/>
    <property type="project" value="TreeGrafter"/>
</dbReference>
<feature type="compositionally biased region" description="Basic and acidic residues" evidence="18">
    <location>
        <begin position="138"/>
        <end position="150"/>
    </location>
</feature>
<evidence type="ECO:0000313" key="22">
    <source>
        <dbReference type="Proteomes" id="UP001152622"/>
    </source>
</evidence>
<feature type="compositionally biased region" description="Basic and acidic residues" evidence="18">
    <location>
        <begin position="395"/>
        <end position="417"/>
    </location>
</feature>
<dbReference type="PIRSF" id="PIRSF001734">
    <property type="entry name" value="BRCA1"/>
    <property type="match status" value="1"/>
</dbReference>
<keyword evidence="6" id="KW-0227">DNA damage</keyword>
<dbReference type="GO" id="GO:0008270">
    <property type="term" value="F:zinc ion binding"/>
    <property type="evidence" value="ECO:0007669"/>
    <property type="project" value="UniProtKB-KW"/>
</dbReference>
<comment type="subcellular location">
    <subcellularLocation>
        <location evidence="1">Nucleus</location>
    </subcellularLocation>
</comment>
<feature type="region of interest" description="Disordered" evidence="18">
    <location>
        <begin position="1061"/>
        <end position="1103"/>
    </location>
</feature>
<keyword evidence="12" id="KW-0010">Activator</keyword>
<feature type="compositionally biased region" description="Basic and acidic residues" evidence="18">
    <location>
        <begin position="887"/>
        <end position="903"/>
    </location>
</feature>
<dbReference type="InterPro" id="IPR036420">
    <property type="entry name" value="BRCT_dom_sf"/>
</dbReference>
<feature type="region of interest" description="Disordered" evidence="18">
    <location>
        <begin position="391"/>
        <end position="450"/>
    </location>
</feature>
<dbReference type="Pfam" id="PF00533">
    <property type="entry name" value="BRCT"/>
    <property type="match status" value="2"/>
</dbReference>
<dbReference type="InterPro" id="IPR011364">
    <property type="entry name" value="BRCA1"/>
</dbReference>
<keyword evidence="7 17" id="KW-0863">Zinc-finger</keyword>
<feature type="domain" description="BRCT" evidence="20">
    <location>
        <begin position="1514"/>
        <end position="1611"/>
    </location>
</feature>
<dbReference type="GO" id="GO:0043009">
    <property type="term" value="P:chordate embryonic development"/>
    <property type="evidence" value="ECO:0007669"/>
    <property type="project" value="TreeGrafter"/>
</dbReference>
<dbReference type="SUPFAM" id="SSF52113">
    <property type="entry name" value="BRCT domain"/>
    <property type="match status" value="2"/>
</dbReference>
<accession>A0A9Q1FQW3</accession>
<evidence type="ECO:0000256" key="10">
    <source>
        <dbReference type="ARBA" id="ARBA00022990"/>
    </source>
</evidence>
<feature type="domain" description="BRCT" evidence="20">
    <location>
        <begin position="1398"/>
        <end position="1493"/>
    </location>
</feature>
<evidence type="ECO:0000256" key="15">
    <source>
        <dbReference type="ARBA" id="ARBA00023204"/>
    </source>
</evidence>
<evidence type="ECO:0000256" key="2">
    <source>
        <dbReference type="ARBA" id="ARBA00022499"/>
    </source>
</evidence>
<dbReference type="PANTHER" id="PTHR13763:SF0">
    <property type="entry name" value="BREAST CANCER TYPE 1 SUSCEPTIBILITY PROTEIN"/>
    <property type="match status" value="1"/>
</dbReference>
<gene>
    <name evidence="21" type="ORF">SKAU_G00133560</name>
</gene>
<dbReference type="FunFam" id="3.40.50.10190:FF:000025">
    <property type="entry name" value="Breast cancer type 1 susceptibility protein homolog"/>
    <property type="match status" value="1"/>
</dbReference>
<feature type="region of interest" description="Disordered" evidence="18">
    <location>
        <begin position="953"/>
        <end position="986"/>
    </location>
</feature>